<proteinExistence type="predicted"/>
<evidence type="ECO:0000313" key="1">
    <source>
        <dbReference type="EMBL" id="OCL05097.1"/>
    </source>
</evidence>
<dbReference type="AlphaFoldDB" id="A0A8E2EUF0"/>
<evidence type="ECO:0000313" key="2">
    <source>
        <dbReference type="Proteomes" id="UP000250140"/>
    </source>
</evidence>
<dbReference type="Proteomes" id="UP000250140">
    <property type="component" value="Unassembled WGS sequence"/>
</dbReference>
<sequence length="342" mass="38396">MRKIFHMKAAMTAAISSKPADFLEPEHSEELIYDNTVLIHQPSISPPQPSVMSQHKLTPTSHHRKALKKIIQRQFGSYSFEPFLVSDEVDARALSCNVLAASSAGAYIPDGKDPDQEDSSIWSDVAFNDSYISICSERGEYVPTTYKGVELPEDSITFGPSRFISSKSSFEAPRSLSGSTLQLDRSISSVLKSCFSSKPTNSKKSKISWADDLGRPLCSIREYNFTQDDRNQRGGDLTALFGHLVEWSTADDPKPHYRWTSDDPTGFFLYADETGGLAFSIQPKLLDRYSAVQRYYARESYFGVIPQGFYGEKDRVLWLFEAGRTPSIEDVYARLPDGRVVY</sequence>
<gene>
    <name evidence="1" type="ORF">AOQ84DRAFT_103317</name>
</gene>
<organism evidence="1 2">
    <name type="scientific">Glonium stellatum</name>
    <dbReference type="NCBI Taxonomy" id="574774"/>
    <lineage>
        <taxon>Eukaryota</taxon>
        <taxon>Fungi</taxon>
        <taxon>Dikarya</taxon>
        <taxon>Ascomycota</taxon>
        <taxon>Pezizomycotina</taxon>
        <taxon>Dothideomycetes</taxon>
        <taxon>Pleosporomycetidae</taxon>
        <taxon>Gloniales</taxon>
        <taxon>Gloniaceae</taxon>
        <taxon>Glonium</taxon>
    </lineage>
</organism>
<name>A0A8E2EUF0_9PEZI</name>
<reference evidence="1 2" key="1">
    <citation type="journal article" date="2016" name="Nat. Commun.">
        <title>Ectomycorrhizal ecology is imprinted in the genome of the dominant symbiotic fungus Cenococcum geophilum.</title>
        <authorList>
            <consortium name="DOE Joint Genome Institute"/>
            <person name="Peter M."/>
            <person name="Kohler A."/>
            <person name="Ohm R.A."/>
            <person name="Kuo A."/>
            <person name="Krutzmann J."/>
            <person name="Morin E."/>
            <person name="Arend M."/>
            <person name="Barry K.W."/>
            <person name="Binder M."/>
            <person name="Choi C."/>
            <person name="Clum A."/>
            <person name="Copeland A."/>
            <person name="Grisel N."/>
            <person name="Haridas S."/>
            <person name="Kipfer T."/>
            <person name="LaButti K."/>
            <person name="Lindquist E."/>
            <person name="Lipzen A."/>
            <person name="Maire R."/>
            <person name="Meier B."/>
            <person name="Mihaltcheva S."/>
            <person name="Molinier V."/>
            <person name="Murat C."/>
            <person name="Poggeler S."/>
            <person name="Quandt C.A."/>
            <person name="Sperisen C."/>
            <person name="Tritt A."/>
            <person name="Tisserant E."/>
            <person name="Crous P.W."/>
            <person name="Henrissat B."/>
            <person name="Nehls U."/>
            <person name="Egli S."/>
            <person name="Spatafora J.W."/>
            <person name="Grigoriev I.V."/>
            <person name="Martin F.M."/>
        </authorList>
    </citation>
    <scope>NUCLEOTIDE SEQUENCE [LARGE SCALE GENOMIC DNA]</scope>
    <source>
        <strain evidence="1 2">CBS 207.34</strain>
    </source>
</reference>
<keyword evidence="2" id="KW-1185">Reference proteome</keyword>
<protein>
    <submittedName>
        <fullName evidence="1">Uncharacterized protein</fullName>
    </submittedName>
</protein>
<accession>A0A8E2EUF0</accession>
<dbReference type="EMBL" id="KV750380">
    <property type="protein sequence ID" value="OCL05097.1"/>
    <property type="molecule type" value="Genomic_DNA"/>
</dbReference>
<dbReference type="OrthoDB" id="10504699at2759"/>